<sequence length="377" mass="41266">MQPQPEEPALPEPRRLALAFTGSGNEYFRIWIVNLLLTVATLGIYSAWAKVRRLQYFYRNTQLAGACFDFTGDPKSILKGRLIAVALLLGYQYAFGFSLAVGAGFAAALILWLPFLMHSALRFRLSNTAYRGLPFGFGGSVRGAYLAYLPPALTVLLPGALLAMDPRSRLAAAVMLLYLGWPLMHGRMKRYQHANILYGDQQARYGVRPWKFYGPYLMCALWIVLGVVITLVISTAARLGVTHLSKAAMMSGAGNWVLTVISGALGGYVVFLAAAPYMHVRINNLVWSSTSFAGVRIESSMKAWGMLRLQAVNVLLTLLTLGLYRPFAVVNVYRYRAEHLSVQVQGEFDEVLGGAAPRQAGAAGDGAADFIGVDISW</sequence>
<keyword evidence="3" id="KW-1185">Reference proteome</keyword>
<feature type="transmembrane region" description="Helical" evidence="1">
    <location>
        <begin position="311"/>
        <end position="333"/>
    </location>
</feature>
<dbReference type="RefSeq" id="WP_258854885.1">
    <property type="nucleotide sequence ID" value="NZ_JANUGV010000001.1"/>
</dbReference>
<feature type="transmembrane region" description="Helical" evidence="1">
    <location>
        <begin position="82"/>
        <end position="115"/>
    </location>
</feature>
<protein>
    <submittedName>
        <fullName evidence="2">YjgN family protein</fullName>
    </submittedName>
</protein>
<accession>A0ABT2BF34</accession>
<dbReference type="InterPro" id="IPR010295">
    <property type="entry name" value="DUF898"/>
</dbReference>
<gene>
    <name evidence="2" type="ORF">NX773_02935</name>
</gene>
<dbReference type="EMBL" id="JANUGV010000001">
    <property type="protein sequence ID" value="MCS0607120.1"/>
    <property type="molecule type" value="Genomic_DNA"/>
</dbReference>
<evidence type="ECO:0000256" key="1">
    <source>
        <dbReference type="SAM" id="Phobius"/>
    </source>
</evidence>
<feature type="transmembrane region" description="Helical" evidence="1">
    <location>
        <begin position="253"/>
        <end position="278"/>
    </location>
</feature>
<name>A0ABT2BF34_9BURK</name>
<dbReference type="Proteomes" id="UP001205861">
    <property type="component" value="Unassembled WGS sequence"/>
</dbReference>
<organism evidence="2 3">
    <name type="scientific">Massilia solisilvae</name>
    <dbReference type="NCBI Taxonomy" id="1811225"/>
    <lineage>
        <taxon>Bacteria</taxon>
        <taxon>Pseudomonadati</taxon>
        <taxon>Pseudomonadota</taxon>
        <taxon>Betaproteobacteria</taxon>
        <taxon>Burkholderiales</taxon>
        <taxon>Oxalobacteraceae</taxon>
        <taxon>Telluria group</taxon>
        <taxon>Massilia</taxon>
    </lineage>
</organism>
<keyword evidence="1" id="KW-1133">Transmembrane helix</keyword>
<feature type="transmembrane region" description="Helical" evidence="1">
    <location>
        <begin position="145"/>
        <end position="163"/>
    </location>
</feature>
<dbReference type="Pfam" id="PF05987">
    <property type="entry name" value="DUF898"/>
    <property type="match status" value="1"/>
</dbReference>
<reference evidence="2 3" key="1">
    <citation type="submission" date="2022-08" db="EMBL/GenBank/DDBJ databases">
        <title>Reclassification of Massilia species as members of the genera Telluria, Duganella, Pseudoduganella, Mokoshia gen. nov. and Zemynaea gen. nov. using orthogonal and non-orthogonal genome-based approaches.</title>
        <authorList>
            <person name="Bowman J.P."/>
        </authorList>
    </citation>
    <scope>NUCLEOTIDE SEQUENCE [LARGE SCALE GENOMIC DNA]</scope>
    <source>
        <strain evidence="2 3">JCM 31607</strain>
    </source>
</reference>
<keyword evidence="1" id="KW-0472">Membrane</keyword>
<feature type="transmembrane region" description="Helical" evidence="1">
    <location>
        <begin position="170"/>
        <end position="188"/>
    </location>
</feature>
<comment type="caution">
    <text evidence="2">The sequence shown here is derived from an EMBL/GenBank/DDBJ whole genome shotgun (WGS) entry which is preliminary data.</text>
</comment>
<keyword evidence="1" id="KW-0812">Transmembrane</keyword>
<feature type="transmembrane region" description="Helical" evidence="1">
    <location>
        <begin position="28"/>
        <end position="49"/>
    </location>
</feature>
<proteinExistence type="predicted"/>
<evidence type="ECO:0000313" key="2">
    <source>
        <dbReference type="EMBL" id="MCS0607120.1"/>
    </source>
</evidence>
<evidence type="ECO:0000313" key="3">
    <source>
        <dbReference type="Proteomes" id="UP001205861"/>
    </source>
</evidence>
<feature type="transmembrane region" description="Helical" evidence="1">
    <location>
        <begin position="215"/>
        <end position="241"/>
    </location>
</feature>